<comment type="caution">
    <text evidence="4">The sequence shown here is derived from an EMBL/GenBank/DDBJ whole genome shotgun (WGS) entry which is preliminary data.</text>
</comment>
<keyword evidence="5" id="KW-1185">Reference proteome</keyword>
<evidence type="ECO:0000256" key="2">
    <source>
        <dbReference type="ARBA" id="ARBA00023163"/>
    </source>
</evidence>
<sequence>MLTRLDKTRQILGGKHASIDALLDARHALLVQFVSLVDAKGSRKKCLPSCHAVQDFCNQLVDYISAGHFEIYHTVISAIEKASGRRLSIVNRILPRIEATTELALRFNDTYGQDELDDDKLMTLDDDLNQLGPILEERFRLEDRLVKALHIIDDIVAA</sequence>
<gene>
    <name evidence="4" type="primary">rsd</name>
    <name evidence="4" type="ORF">ACFOSS_00320</name>
</gene>
<keyword evidence="2 3" id="KW-0804">Transcription</keyword>
<dbReference type="Proteomes" id="UP001595692">
    <property type="component" value="Unassembled WGS sequence"/>
</dbReference>
<dbReference type="Pfam" id="PF04353">
    <property type="entry name" value="Rsd_AlgQ"/>
    <property type="match status" value="1"/>
</dbReference>
<reference evidence="5" key="1">
    <citation type="journal article" date="2019" name="Int. J. Syst. Evol. Microbiol.">
        <title>The Global Catalogue of Microorganisms (GCM) 10K type strain sequencing project: providing services to taxonomists for standard genome sequencing and annotation.</title>
        <authorList>
            <consortium name="The Broad Institute Genomics Platform"/>
            <consortium name="The Broad Institute Genome Sequencing Center for Infectious Disease"/>
            <person name="Wu L."/>
            <person name="Ma J."/>
        </authorList>
    </citation>
    <scope>NUCLEOTIDE SEQUENCE [LARGE SCALE GENOMIC DNA]</scope>
    <source>
        <strain evidence="5">CCUG 54939</strain>
    </source>
</reference>
<dbReference type="NCBIfam" id="NF008723">
    <property type="entry name" value="PRK11718.1"/>
    <property type="match status" value="1"/>
</dbReference>
<evidence type="ECO:0000256" key="3">
    <source>
        <dbReference type="RuleBase" id="RU004409"/>
    </source>
</evidence>
<keyword evidence="1 3" id="KW-0805">Transcription regulation</keyword>
<name>A0ABV8CI55_9GAMM</name>
<dbReference type="InterPro" id="IPR038309">
    <property type="entry name" value="Rsd/AlgQ_sf"/>
</dbReference>
<dbReference type="Gene3D" id="1.20.120.1370">
    <property type="entry name" value="Regulator of RNA polymerase sigma(70) subunit, domain 4"/>
    <property type="match status" value="1"/>
</dbReference>
<protein>
    <submittedName>
        <fullName evidence="4">Sigma D regulator</fullName>
    </submittedName>
</protein>
<accession>A0ABV8CI55</accession>
<evidence type="ECO:0000256" key="1">
    <source>
        <dbReference type="ARBA" id="ARBA00023015"/>
    </source>
</evidence>
<evidence type="ECO:0000313" key="5">
    <source>
        <dbReference type="Proteomes" id="UP001595692"/>
    </source>
</evidence>
<dbReference type="InterPro" id="IPR007448">
    <property type="entry name" value="Sigma70_reg_Rsd_AlgQ"/>
</dbReference>
<evidence type="ECO:0000313" key="4">
    <source>
        <dbReference type="EMBL" id="MFC3911911.1"/>
    </source>
</evidence>
<dbReference type="EMBL" id="JBHSAF010000001">
    <property type="protein sequence ID" value="MFC3911911.1"/>
    <property type="molecule type" value="Genomic_DNA"/>
</dbReference>
<comment type="similarity">
    <text evidence="3">Belongs to the Rsd/AlgQ family.</text>
</comment>
<dbReference type="PIRSF" id="PIRSF016548">
    <property type="entry name" value="Rsd_AlgQ"/>
    <property type="match status" value="1"/>
</dbReference>
<organism evidence="4 5">
    <name type="scientific">Pseudaeromonas sharmana</name>
    <dbReference type="NCBI Taxonomy" id="328412"/>
    <lineage>
        <taxon>Bacteria</taxon>
        <taxon>Pseudomonadati</taxon>
        <taxon>Pseudomonadota</taxon>
        <taxon>Gammaproteobacteria</taxon>
        <taxon>Aeromonadales</taxon>
        <taxon>Aeromonadaceae</taxon>
        <taxon>Pseudaeromonas</taxon>
    </lineage>
</organism>
<proteinExistence type="inferred from homology"/>
<dbReference type="RefSeq" id="WP_377149725.1">
    <property type="nucleotide sequence ID" value="NZ_JBHSAF010000001.1"/>
</dbReference>